<dbReference type="PANTHER" id="PTHR28008">
    <property type="entry name" value="DOMAIN PROTEIN, PUTATIVE (AFU_ORTHOLOGUE AFUA_3G10980)-RELATED"/>
    <property type="match status" value="1"/>
</dbReference>
<sequence length="444" mass="51212">MVKKLLKNKWRLLLLLYIMFIIHGTSLPYDFTLEKEVVWNNLQRLLGVLHGAPIFPAHSDSDVIANILFFIPLGFLISLVYYKESEGGAFSFLIKAGLSGFLLSLFVETVQIFTFVRNSSLSDLITNTSGSIIGAGAGLLFLRKGYHDRTVRLAQKLINDPALFLLISYMSVIILIGLLPYDFNISLYALSRKIRSLVHIEYHPIRRPVVLFNLIFLYGSGGYIFARFTHIKLKLLSYNKAFILAIVSGFLFCFGVEIMQLFVKSRHFNWMDVFVGWLGILYGAYAYLALHSAWIKKAFPKYERNDILFIFFTVNYFIFLVYKYLYPFHLSTDEIFVTNRIVFFLSNVLSYAPSQRIMELMIILLKNIALFVPAGIILAESRFISLKRERFLGVFIVLLFLAKSLQIINVQQTPLLFDFLGILIGMTGGYFIWMDFRQFILFTK</sequence>
<dbReference type="PANTHER" id="PTHR28008:SF1">
    <property type="entry name" value="DOMAIN PROTEIN, PUTATIVE (AFU_ORTHOLOGUE AFUA_3G10980)-RELATED"/>
    <property type="match status" value="1"/>
</dbReference>
<feature type="transmembrane region" description="Helical" evidence="1">
    <location>
        <begin position="163"/>
        <end position="190"/>
    </location>
</feature>
<feature type="transmembrane region" description="Helical" evidence="1">
    <location>
        <begin position="210"/>
        <end position="229"/>
    </location>
</feature>
<evidence type="ECO:0000259" key="2">
    <source>
        <dbReference type="Pfam" id="PF04892"/>
    </source>
</evidence>
<accession>A0A7V4WVU4</accession>
<comment type="caution">
    <text evidence="3">The sequence shown here is derived from an EMBL/GenBank/DDBJ whole genome shotgun (WGS) entry which is preliminary data.</text>
</comment>
<reference evidence="3" key="1">
    <citation type="journal article" date="2020" name="mSystems">
        <title>Genome- and Community-Level Interaction Insights into Carbon Utilization and Element Cycling Functions of Hydrothermarchaeota in Hydrothermal Sediment.</title>
        <authorList>
            <person name="Zhou Z."/>
            <person name="Liu Y."/>
            <person name="Xu W."/>
            <person name="Pan J."/>
            <person name="Luo Z.H."/>
            <person name="Li M."/>
        </authorList>
    </citation>
    <scope>NUCLEOTIDE SEQUENCE [LARGE SCALE GENOMIC DNA]</scope>
    <source>
        <strain evidence="3">HyVt-577</strain>
    </source>
</reference>
<keyword evidence="1" id="KW-0812">Transmembrane</keyword>
<evidence type="ECO:0000256" key="1">
    <source>
        <dbReference type="SAM" id="Phobius"/>
    </source>
</evidence>
<dbReference type="EMBL" id="DRQG01000086">
    <property type="protein sequence ID" value="HGY55892.1"/>
    <property type="molecule type" value="Genomic_DNA"/>
</dbReference>
<feature type="transmembrane region" description="Helical" evidence="1">
    <location>
        <begin position="415"/>
        <end position="434"/>
    </location>
</feature>
<dbReference type="AlphaFoldDB" id="A0A7V4WVU4"/>
<protein>
    <submittedName>
        <fullName evidence="3">VanZ family protein</fullName>
    </submittedName>
</protein>
<feature type="transmembrane region" description="Helical" evidence="1">
    <location>
        <begin position="89"/>
        <end position="112"/>
    </location>
</feature>
<feature type="transmembrane region" description="Helical" evidence="1">
    <location>
        <begin position="357"/>
        <end position="379"/>
    </location>
</feature>
<feature type="transmembrane region" description="Helical" evidence="1">
    <location>
        <begin position="307"/>
        <end position="326"/>
    </location>
</feature>
<feature type="transmembrane region" description="Helical" evidence="1">
    <location>
        <begin position="12"/>
        <end position="29"/>
    </location>
</feature>
<organism evidence="3">
    <name type="scientific">Caldithrix abyssi</name>
    <dbReference type="NCBI Taxonomy" id="187145"/>
    <lineage>
        <taxon>Bacteria</taxon>
        <taxon>Pseudomonadati</taxon>
        <taxon>Calditrichota</taxon>
        <taxon>Calditrichia</taxon>
        <taxon>Calditrichales</taxon>
        <taxon>Calditrichaceae</taxon>
        <taxon>Caldithrix</taxon>
    </lineage>
</organism>
<feature type="domain" description="VanZ-like" evidence="2">
    <location>
        <begin position="15"/>
        <end position="139"/>
    </location>
</feature>
<feature type="transmembrane region" description="Helical" evidence="1">
    <location>
        <begin position="391"/>
        <end position="409"/>
    </location>
</feature>
<feature type="transmembrane region" description="Helical" evidence="1">
    <location>
        <begin position="124"/>
        <end position="142"/>
    </location>
</feature>
<feature type="transmembrane region" description="Helical" evidence="1">
    <location>
        <begin position="241"/>
        <end position="262"/>
    </location>
</feature>
<feature type="transmembrane region" description="Helical" evidence="1">
    <location>
        <begin position="274"/>
        <end position="295"/>
    </location>
</feature>
<name>A0A7V4WVU4_CALAY</name>
<feature type="transmembrane region" description="Helical" evidence="1">
    <location>
        <begin position="63"/>
        <end position="82"/>
    </location>
</feature>
<dbReference type="Pfam" id="PF04892">
    <property type="entry name" value="VanZ"/>
    <property type="match status" value="1"/>
</dbReference>
<keyword evidence="1" id="KW-0472">Membrane</keyword>
<evidence type="ECO:0000313" key="3">
    <source>
        <dbReference type="EMBL" id="HGY55892.1"/>
    </source>
</evidence>
<dbReference type="Proteomes" id="UP000885779">
    <property type="component" value="Unassembled WGS sequence"/>
</dbReference>
<keyword evidence="1" id="KW-1133">Transmembrane helix</keyword>
<gene>
    <name evidence="3" type="ORF">ENK44_09330</name>
</gene>
<proteinExistence type="predicted"/>
<dbReference type="InterPro" id="IPR006976">
    <property type="entry name" value="VanZ-like"/>
</dbReference>